<gene>
    <name evidence="1" type="ORF">K450DRAFT_257263</name>
</gene>
<dbReference type="RefSeq" id="XP_051441338.1">
    <property type="nucleotide sequence ID" value="XM_051591637.1"/>
</dbReference>
<reference evidence="1" key="1">
    <citation type="submission" date="2021-06" db="EMBL/GenBank/DDBJ databases">
        <authorList>
            <consortium name="DOE Joint Genome Institute"/>
            <person name="Mondo S.J."/>
            <person name="Amses K.R."/>
            <person name="Simmons D.R."/>
            <person name="Longcore J.E."/>
            <person name="Seto K."/>
            <person name="Alves G.H."/>
            <person name="Bonds A.E."/>
            <person name="Quandt C.A."/>
            <person name="Davis W.J."/>
            <person name="Chang Y."/>
            <person name="Letcher P.M."/>
            <person name="Powell M.J."/>
            <person name="Kuo A."/>
            <person name="Labutti K."/>
            <person name="Pangilinan J."/>
            <person name="Andreopoulos W."/>
            <person name="Tritt A."/>
            <person name="Riley R."/>
            <person name="Hundley H."/>
            <person name="Johnson J."/>
            <person name="Lipzen A."/>
            <person name="Barry K."/>
            <person name="Berbee M.L."/>
            <person name="Buchler N.E."/>
            <person name="Grigoriev I.V."/>
            <person name="Spatafora J.W."/>
            <person name="Stajich J.E."/>
            <person name="James T.Y."/>
        </authorList>
    </citation>
    <scope>NUCLEOTIDE SEQUENCE</scope>
    <source>
        <strain evidence="1">AG</strain>
    </source>
</reference>
<evidence type="ECO:0000313" key="2">
    <source>
        <dbReference type="Proteomes" id="UP001206595"/>
    </source>
</evidence>
<evidence type="ECO:0000313" key="1">
    <source>
        <dbReference type="EMBL" id="KAI8576334.1"/>
    </source>
</evidence>
<dbReference type="GeneID" id="75916980"/>
<dbReference type="InterPro" id="IPR017853">
    <property type="entry name" value="GH"/>
</dbReference>
<dbReference type="PANTHER" id="PTHR36183">
    <property type="entry name" value="BETA-GLUCURONIDASE"/>
    <property type="match status" value="1"/>
</dbReference>
<reference evidence="1" key="2">
    <citation type="journal article" date="2022" name="Proc. Natl. Acad. Sci. U.S.A.">
        <title>Diploid-dominant life cycles characterize the early evolution of Fungi.</title>
        <authorList>
            <person name="Amses K.R."/>
            <person name="Simmons D.R."/>
            <person name="Longcore J.E."/>
            <person name="Mondo S.J."/>
            <person name="Seto K."/>
            <person name="Jeronimo G.H."/>
            <person name="Bonds A.E."/>
            <person name="Quandt C.A."/>
            <person name="Davis W.J."/>
            <person name="Chang Y."/>
            <person name="Federici B.A."/>
            <person name="Kuo A."/>
            <person name="LaButti K."/>
            <person name="Pangilinan J."/>
            <person name="Andreopoulos W."/>
            <person name="Tritt A."/>
            <person name="Riley R."/>
            <person name="Hundley H."/>
            <person name="Johnson J."/>
            <person name="Lipzen A."/>
            <person name="Barry K."/>
            <person name="Lang B.F."/>
            <person name="Cuomo C.A."/>
            <person name="Buchler N.E."/>
            <person name="Grigoriev I.V."/>
            <person name="Spatafora J.W."/>
            <person name="Stajich J.E."/>
            <person name="James T.Y."/>
        </authorList>
    </citation>
    <scope>NUCLEOTIDE SEQUENCE</scope>
    <source>
        <strain evidence="1">AG</strain>
    </source>
</reference>
<dbReference type="SUPFAM" id="SSF51445">
    <property type="entry name" value="(Trans)glycosidases"/>
    <property type="match status" value="1"/>
</dbReference>
<dbReference type="Proteomes" id="UP001206595">
    <property type="component" value="Unassembled WGS sequence"/>
</dbReference>
<sequence length="446" mass="48898">MRNLSVVPNEWVTVGPLAFDQMSTLSSTMPINWIIGLNFNVSSVENPENALAMATAAESSIGENIYAFEIGNEPDNFVTVKQRPPGWNMADYVEEWAPFALKLQQTVPSTRHQGIEAAVFGGGGWRITDLLNYDINGSTFIDTFQTSIKGVSKHQYQTSNCNLLNPPVLQDLLNHSSIESKVKNAVSGLSSDDLATYAFRLGEFNSVSCEGRNGLSNSFASALWAIDYMMLLAYNNVTACNIHNRFPSYYNIADRVGGVWKAQPVWYSLLFIAQAFGGIKGNGVSITSLATEDPDMPAYGLYKQAILTSIIVINLKRPSSGYQNQTITLIVDTSKNQYSTQPLYLSSLVTKAAEYQSGIRWANQTMDGSTDGKIQGKPYATVLQPNVSSSSITYSFVIPAFSAHLLEYRKSVVKEGFASGSSGSYGNVKTITRNILLLMLLICHLR</sequence>
<name>A0AAD5E462_UMBRA</name>
<dbReference type="InterPro" id="IPR052974">
    <property type="entry name" value="GH79_Enzymes"/>
</dbReference>
<organism evidence="1 2">
    <name type="scientific">Umbelopsis ramanniana AG</name>
    <dbReference type="NCBI Taxonomy" id="1314678"/>
    <lineage>
        <taxon>Eukaryota</taxon>
        <taxon>Fungi</taxon>
        <taxon>Fungi incertae sedis</taxon>
        <taxon>Mucoromycota</taxon>
        <taxon>Mucoromycotina</taxon>
        <taxon>Umbelopsidomycetes</taxon>
        <taxon>Umbelopsidales</taxon>
        <taxon>Umbelopsidaceae</taxon>
        <taxon>Umbelopsis</taxon>
    </lineage>
</organism>
<comment type="caution">
    <text evidence="1">The sequence shown here is derived from an EMBL/GenBank/DDBJ whole genome shotgun (WGS) entry which is preliminary data.</text>
</comment>
<proteinExistence type="predicted"/>
<keyword evidence="2" id="KW-1185">Reference proteome</keyword>
<accession>A0AAD5E462</accession>
<dbReference type="PANTHER" id="PTHR36183:SF2">
    <property type="entry name" value="BETA-GLUCURONIDASE C-TERMINAL DOMAIN-CONTAINING PROTEIN"/>
    <property type="match status" value="1"/>
</dbReference>
<dbReference type="AlphaFoldDB" id="A0AAD5E462"/>
<dbReference type="EMBL" id="MU620957">
    <property type="protein sequence ID" value="KAI8576334.1"/>
    <property type="molecule type" value="Genomic_DNA"/>
</dbReference>
<protein>
    <recommendedName>
        <fullName evidence="3">Glycoside hydrolase family 79 protein</fullName>
    </recommendedName>
</protein>
<evidence type="ECO:0008006" key="3">
    <source>
        <dbReference type="Google" id="ProtNLM"/>
    </source>
</evidence>
<dbReference type="InterPro" id="IPR013780">
    <property type="entry name" value="Glyco_hydro_b"/>
</dbReference>
<dbReference type="Gene3D" id="2.60.40.1180">
    <property type="entry name" value="Golgi alpha-mannosidase II"/>
    <property type="match status" value="1"/>
</dbReference>
<dbReference type="Gene3D" id="3.20.20.80">
    <property type="entry name" value="Glycosidases"/>
    <property type="match status" value="1"/>
</dbReference>